<dbReference type="OrthoDB" id="4748970at2759"/>
<evidence type="ECO:0000256" key="4">
    <source>
        <dbReference type="ARBA" id="ARBA00022771"/>
    </source>
</evidence>
<evidence type="ECO:0000256" key="10">
    <source>
        <dbReference type="SAM" id="MobiDB-lite"/>
    </source>
</evidence>
<feature type="region of interest" description="Disordered" evidence="10">
    <location>
        <begin position="474"/>
        <end position="499"/>
    </location>
</feature>
<evidence type="ECO:0000256" key="5">
    <source>
        <dbReference type="ARBA" id="ARBA00022833"/>
    </source>
</evidence>
<keyword evidence="7" id="KW-0804">Transcription</keyword>
<dbReference type="FunFam" id="3.30.160.60:FF:001102">
    <property type="entry name" value="Transcription factor IIIA"/>
    <property type="match status" value="1"/>
</dbReference>
<dbReference type="GO" id="GO:0005634">
    <property type="term" value="C:nucleus"/>
    <property type="evidence" value="ECO:0007669"/>
    <property type="project" value="UniProtKB-SubCell"/>
</dbReference>
<dbReference type="SUPFAM" id="SSF57667">
    <property type="entry name" value="beta-beta-alpha zinc fingers"/>
    <property type="match status" value="4"/>
</dbReference>
<keyword evidence="5" id="KW-0862">Zinc</keyword>
<name>A0A0M9VT78_ESCWE</name>
<protein>
    <submittedName>
        <fullName evidence="12">Transcription factor IIIA</fullName>
    </submittedName>
</protein>
<evidence type="ECO:0000256" key="2">
    <source>
        <dbReference type="ARBA" id="ARBA00022723"/>
    </source>
</evidence>
<comment type="caution">
    <text evidence="12">The sequence shown here is derived from an EMBL/GenBank/DDBJ whole genome shotgun (WGS) entry which is preliminary data.</text>
</comment>
<dbReference type="InterPro" id="IPR051061">
    <property type="entry name" value="Zinc_finger_trans_reg"/>
</dbReference>
<sequence length="634" mass="69902">MAKRSHTAEGALDASPSASKRRHIEADCGSKTQLPGQDVHLSDIQDTAADAVDDLFEDADDGYKDDYNDDVIDDDDNDEDFTSVATPSSSANMESPVTAATTPRTKFPSDYKTLACSWPGCTKSFNRPARLRDHMNSHTNSRPHKCTYPGCDKDYIEDKHLKQHVKSVHKNERRYACPREGCGKSFVTGTRLKRHQAVHEGADRFRCQACGQSFRKKETLNKHVRKEHMGQSAYPCPEPGCARGFDTKPALSRHRQRDHGEPRYWCAECPPAAQPDGALRPVGFTTDALLQQHMKQEHQSCLFCDYKSASQWEFQTHIDIHHSGKTVEDRRTVACPHDGCRKRFTKRSNLNVHIRTAHEGVRFVCGDVRLAGPGLELWSNDMGCGDKFSTKVRLEDHVRFIHLGQERPRHSVRIAPSGGGGGGSSSSSSRKTTDVIDDLAGISNAKRNAIRCPSCGEGFTRYFDLNAHIARAHGPADNNNDNHNHNDDHNDNHNTYGNDSVDSHANDIDIDVDNDGNHIHDNDNGEVECEDVPPAVFTPESIFLSPDLSDEHAAGLSHIEDGLDTANDLAWAQAALFQHEEIFEAAAAAQLDYGLPVSAAGEDWLGGAADVMMLAAHDEAGLDFTVDPTLGVPF</sequence>
<proteinExistence type="predicted"/>
<dbReference type="STRING" id="150374.A0A0M9VT78"/>
<feature type="domain" description="C2H2-type" evidence="11">
    <location>
        <begin position="450"/>
        <end position="473"/>
    </location>
</feature>
<evidence type="ECO:0000256" key="3">
    <source>
        <dbReference type="ARBA" id="ARBA00022737"/>
    </source>
</evidence>
<comment type="subcellular location">
    <subcellularLocation>
        <location evidence="1">Nucleus</location>
    </subcellularLocation>
</comment>
<organism evidence="12 13">
    <name type="scientific">Escovopsis weberi</name>
    <dbReference type="NCBI Taxonomy" id="150374"/>
    <lineage>
        <taxon>Eukaryota</taxon>
        <taxon>Fungi</taxon>
        <taxon>Dikarya</taxon>
        <taxon>Ascomycota</taxon>
        <taxon>Pezizomycotina</taxon>
        <taxon>Sordariomycetes</taxon>
        <taxon>Hypocreomycetidae</taxon>
        <taxon>Hypocreales</taxon>
        <taxon>Hypocreaceae</taxon>
        <taxon>Escovopsis</taxon>
    </lineage>
</organism>
<feature type="compositionally biased region" description="Basic and acidic residues" evidence="10">
    <location>
        <begin position="480"/>
        <end position="492"/>
    </location>
</feature>
<keyword evidence="4 9" id="KW-0863">Zinc-finger</keyword>
<reference evidence="12 13" key="1">
    <citation type="submission" date="2015-07" db="EMBL/GenBank/DDBJ databases">
        <title>The genome of the fungus Escovopsis weberi, a specialized disease agent of ant agriculture.</title>
        <authorList>
            <person name="de Man T.J."/>
            <person name="Stajich J.E."/>
            <person name="Kubicek C.P."/>
            <person name="Chenthamara K."/>
            <person name="Atanasova L."/>
            <person name="Druzhinina I.S."/>
            <person name="Birnbaum S."/>
            <person name="Barribeau S.M."/>
            <person name="Teiling C."/>
            <person name="Suen G."/>
            <person name="Currie C."/>
            <person name="Gerardo N.M."/>
        </authorList>
    </citation>
    <scope>NUCLEOTIDE SEQUENCE [LARGE SCALE GENOMIC DNA]</scope>
</reference>
<feature type="domain" description="C2H2-type" evidence="11">
    <location>
        <begin position="378"/>
        <end position="407"/>
    </location>
</feature>
<feature type="region of interest" description="Disordered" evidence="10">
    <location>
        <begin position="1"/>
        <end position="38"/>
    </location>
</feature>
<dbReference type="PANTHER" id="PTHR46179:SF13">
    <property type="entry name" value="C2H2-TYPE DOMAIN-CONTAINING PROTEIN"/>
    <property type="match status" value="1"/>
</dbReference>
<feature type="domain" description="C2H2-type" evidence="11">
    <location>
        <begin position="144"/>
        <end position="174"/>
    </location>
</feature>
<feature type="domain" description="C2H2-type" evidence="11">
    <location>
        <begin position="114"/>
        <end position="143"/>
    </location>
</feature>
<feature type="region of interest" description="Disordered" evidence="10">
    <location>
        <begin position="52"/>
        <end position="104"/>
    </location>
</feature>
<dbReference type="SMART" id="SM00355">
    <property type="entry name" value="ZnF_C2H2"/>
    <property type="match status" value="10"/>
</dbReference>
<keyword evidence="8" id="KW-0539">Nucleus</keyword>
<keyword evidence="13" id="KW-1185">Reference proteome</keyword>
<keyword evidence="3" id="KW-0677">Repeat</keyword>
<dbReference type="Proteomes" id="UP000053831">
    <property type="component" value="Unassembled WGS sequence"/>
</dbReference>
<gene>
    <name evidence="12" type="ORF">ESCO_000134</name>
</gene>
<keyword evidence="6" id="KW-0805">Transcription regulation</keyword>
<feature type="compositionally biased region" description="Acidic residues" evidence="10">
    <location>
        <begin position="67"/>
        <end position="81"/>
    </location>
</feature>
<dbReference type="InterPro" id="IPR036236">
    <property type="entry name" value="Znf_C2H2_sf"/>
</dbReference>
<dbReference type="Gene3D" id="3.30.160.60">
    <property type="entry name" value="Classic Zinc Finger"/>
    <property type="match status" value="7"/>
</dbReference>
<evidence type="ECO:0000256" key="6">
    <source>
        <dbReference type="ARBA" id="ARBA00023015"/>
    </source>
</evidence>
<dbReference type="InterPro" id="IPR013087">
    <property type="entry name" value="Znf_C2H2_type"/>
</dbReference>
<dbReference type="GO" id="GO:0006357">
    <property type="term" value="P:regulation of transcription by RNA polymerase II"/>
    <property type="evidence" value="ECO:0007669"/>
    <property type="project" value="TreeGrafter"/>
</dbReference>
<dbReference type="AlphaFoldDB" id="A0A0M9VT78"/>
<feature type="domain" description="C2H2-type" evidence="11">
    <location>
        <begin position="234"/>
        <end position="264"/>
    </location>
</feature>
<keyword evidence="2" id="KW-0479">Metal-binding</keyword>
<evidence type="ECO:0000256" key="8">
    <source>
        <dbReference type="ARBA" id="ARBA00023242"/>
    </source>
</evidence>
<accession>A0A0M9VT78</accession>
<evidence type="ECO:0000313" key="13">
    <source>
        <dbReference type="Proteomes" id="UP000053831"/>
    </source>
</evidence>
<evidence type="ECO:0000256" key="7">
    <source>
        <dbReference type="ARBA" id="ARBA00023163"/>
    </source>
</evidence>
<dbReference type="PROSITE" id="PS00028">
    <property type="entry name" value="ZINC_FINGER_C2H2_1"/>
    <property type="match status" value="7"/>
</dbReference>
<feature type="region of interest" description="Disordered" evidence="10">
    <location>
        <begin position="410"/>
        <end position="432"/>
    </location>
</feature>
<evidence type="ECO:0000313" key="12">
    <source>
        <dbReference type="EMBL" id="KOS18515.1"/>
    </source>
</evidence>
<dbReference type="PROSITE" id="PS50157">
    <property type="entry name" value="ZINC_FINGER_C2H2_2"/>
    <property type="match status" value="8"/>
</dbReference>
<dbReference type="EMBL" id="LGSR01000020">
    <property type="protein sequence ID" value="KOS18515.1"/>
    <property type="molecule type" value="Genomic_DNA"/>
</dbReference>
<evidence type="ECO:0000259" key="11">
    <source>
        <dbReference type="PROSITE" id="PS50157"/>
    </source>
</evidence>
<feature type="domain" description="C2H2-type" evidence="11">
    <location>
        <begin position="175"/>
        <end position="204"/>
    </location>
</feature>
<feature type="compositionally biased region" description="Polar residues" evidence="10">
    <location>
        <begin position="83"/>
        <end position="104"/>
    </location>
</feature>
<dbReference type="GO" id="GO:0008270">
    <property type="term" value="F:zinc ion binding"/>
    <property type="evidence" value="ECO:0007669"/>
    <property type="project" value="UniProtKB-KW"/>
</dbReference>
<dbReference type="Pfam" id="PF00096">
    <property type="entry name" value="zf-C2H2"/>
    <property type="match status" value="5"/>
</dbReference>
<feature type="domain" description="C2H2-type" evidence="11">
    <location>
        <begin position="205"/>
        <end position="233"/>
    </location>
</feature>
<feature type="domain" description="C2H2-type" evidence="11">
    <location>
        <begin position="333"/>
        <end position="363"/>
    </location>
</feature>
<evidence type="ECO:0000256" key="1">
    <source>
        <dbReference type="ARBA" id="ARBA00004123"/>
    </source>
</evidence>
<dbReference type="PANTHER" id="PTHR46179">
    <property type="entry name" value="ZINC FINGER PROTEIN"/>
    <property type="match status" value="1"/>
</dbReference>
<evidence type="ECO:0000256" key="9">
    <source>
        <dbReference type="PROSITE-ProRule" id="PRU00042"/>
    </source>
</evidence>